<dbReference type="AlphaFoldDB" id="A0A5A7RGD6"/>
<keyword evidence="6" id="KW-0325">Glycoprotein</keyword>
<keyword evidence="4" id="KW-1133">Transmembrane helix</keyword>
<evidence type="ECO:0000256" key="5">
    <source>
        <dbReference type="ARBA" id="ARBA00023136"/>
    </source>
</evidence>
<sequence length="290" mass="32279">MLKFRVGYDWVPHFQLKSLSIVSVEIGGPFPEWLQTQKALAELDLSNCSIKGTLPQWLHSMNLTHLILFQNQIDGPIPELASSLKYLDLSYNMVNGSIPDSLCQMKSLVVVEISMNQLSGNLPNCWSSLNSLYVAKMSSNRLSGPIPDSIGGAYARKYVIWEFATQWIGSHLLALAVLRLRSDRFYGAIPSGYCDLYELKVMDLSHNDLTGNNPSCLGKLLGMIKGDTISAGYSNWSRERLAFVLKGRMLEFMKLSTYLVLLDLSSNYLVGEIPSDLTKLAGLLALTKFV</sequence>
<dbReference type="SUPFAM" id="SSF52058">
    <property type="entry name" value="L domain-like"/>
    <property type="match status" value="1"/>
</dbReference>
<keyword evidence="7" id="KW-0418">Kinase</keyword>
<dbReference type="EMBL" id="BKCP01012625">
    <property type="protein sequence ID" value="GER56230.1"/>
    <property type="molecule type" value="Genomic_DNA"/>
</dbReference>
<evidence type="ECO:0000256" key="3">
    <source>
        <dbReference type="ARBA" id="ARBA00022729"/>
    </source>
</evidence>
<proteinExistence type="predicted"/>
<evidence type="ECO:0000256" key="6">
    <source>
        <dbReference type="ARBA" id="ARBA00023180"/>
    </source>
</evidence>
<evidence type="ECO:0000256" key="2">
    <source>
        <dbReference type="ARBA" id="ARBA00022692"/>
    </source>
</evidence>
<evidence type="ECO:0000256" key="1">
    <source>
        <dbReference type="ARBA" id="ARBA00004479"/>
    </source>
</evidence>
<dbReference type="InterPro" id="IPR046956">
    <property type="entry name" value="RLP23-like"/>
</dbReference>
<dbReference type="PANTHER" id="PTHR48063:SF112">
    <property type="entry name" value="RECEPTOR LIKE PROTEIN 30-LIKE"/>
    <property type="match status" value="1"/>
</dbReference>
<comment type="subcellular location">
    <subcellularLocation>
        <location evidence="1">Membrane</location>
        <topology evidence="1">Single-pass type I membrane protein</topology>
    </subcellularLocation>
</comment>
<evidence type="ECO:0000256" key="4">
    <source>
        <dbReference type="ARBA" id="ARBA00022989"/>
    </source>
</evidence>
<evidence type="ECO:0000313" key="7">
    <source>
        <dbReference type="EMBL" id="GER56230.1"/>
    </source>
</evidence>
<protein>
    <submittedName>
        <fullName evidence="7">Leucine-rich receptor-like protein kinase family protein</fullName>
    </submittedName>
</protein>
<name>A0A5A7RGD6_STRAF</name>
<dbReference type="GO" id="GO:0016020">
    <property type="term" value="C:membrane"/>
    <property type="evidence" value="ECO:0007669"/>
    <property type="project" value="UniProtKB-SubCell"/>
</dbReference>
<dbReference type="Gene3D" id="3.80.10.10">
    <property type="entry name" value="Ribonuclease Inhibitor"/>
    <property type="match status" value="2"/>
</dbReference>
<evidence type="ECO:0000313" key="8">
    <source>
        <dbReference type="Proteomes" id="UP000325081"/>
    </source>
</evidence>
<keyword evidence="5" id="KW-0472">Membrane</keyword>
<dbReference type="InterPro" id="IPR032675">
    <property type="entry name" value="LRR_dom_sf"/>
</dbReference>
<organism evidence="7 8">
    <name type="scientific">Striga asiatica</name>
    <name type="common">Asiatic witchweed</name>
    <name type="synonym">Buchnera asiatica</name>
    <dbReference type="NCBI Taxonomy" id="4170"/>
    <lineage>
        <taxon>Eukaryota</taxon>
        <taxon>Viridiplantae</taxon>
        <taxon>Streptophyta</taxon>
        <taxon>Embryophyta</taxon>
        <taxon>Tracheophyta</taxon>
        <taxon>Spermatophyta</taxon>
        <taxon>Magnoliopsida</taxon>
        <taxon>eudicotyledons</taxon>
        <taxon>Gunneridae</taxon>
        <taxon>Pentapetalae</taxon>
        <taxon>asterids</taxon>
        <taxon>lamiids</taxon>
        <taxon>Lamiales</taxon>
        <taxon>Orobanchaceae</taxon>
        <taxon>Buchnereae</taxon>
        <taxon>Striga</taxon>
    </lineage>
</organism>
<keyword evidence="8" id="KW-1185">Reference proteome</keyword>
<dbReference type="GO" id="GO:0016301">
    <property type="term" value="F:kinase activity"/>
    <property type="evidence" value="ECO:0007669"/>
    <property type="project" value="UniProtKB-KW"/>
</dbReference>
<dbReference type="Pfam" id="PF00560">
    <property type="entry name" value="LRR_1"/>
    <property type="match status" value="4"/>
</dbReference>
<dbReference type="InterPro" id="IPR001611">
    <property type="entry name" value="Leu-rich_rpt"/>
</dbReference>
<keyword evidence="2" id="KW-0812">Transmembrane</keyword>
<accession>A0A5A7RGD6</accession>
<dbReference type="PANTHER" id="PTHR48063">
    <property type="entry name" value="LRR RECEPTOR-LIKE KINASE"/>
    <property type="match status" value="1"/>
</dbReference>
<comment type="caution">
    <text evidence="7">The sequence shown here is derived from an EMBL/GenBank/DDBJ whole genome shotgun (WGS) entry which is preliminary data.</text>
</comment>
<keyword evidence="7" id="KW-0675">Receptor</keyword>
<reference evidence="8" key="1">
    <citation type="journal article" date="2019" name="Curr. Biol.">
        <title>Genome Sequence of Striga asiatica Provides Insight into the Evolution of Plant Parasitism.</title>
        <authorList>
            <person name="Yoshida S."/>
            <person name="Kim S."/>
            <person name="Wafula E.K."/>
            <person name="Tanskanen J."/>
            <person name="Kim Y.M."/>
            <person name="Honaas L."/>
            <person name="Yang Z."/>
            <person name="Spallek T."/>
            <person name="Conn C.E."/>
            <person name="Ichihashi Y."/>
            <person name="Cheong K."/>
            <person name="Cui S."/>
            <person name="Der J.P."/>
            <person name="Gundlach H."/>
            <person name="Jiao Y."/>
            <person name="Hori C."/>
            <person name="Ishida J.K."/>
            <person name="Kasahara H."/>
            <person name="Kiba T."/>
            <person name="Kim M.S."/>
            <person name="Koo N."/>
            <person name="Laohavisit A."/>
            <person name="Lee Y.H."/>
            <person name="Lumba S."/>
            <person name="McCourt P."/>
            <person name="Mortimer J.C."/>
            <person name="Mutuku J.M."/>
            <person name="Nomura T."/>
            <person name="Sasaki-Sekimoto Y."/>
            <person name="Seto Y."/>
            <person name="Wang Y."/>
            <person name="Wakatake T."/>
            <person name="Sakakibara H."/>
            <person name="Demura T."/>
            <person name="Yamaguchi S."/>
            <person name="Yoneyama K."/>
            <person name="Manabe R.I."/>
            <person name="Nelson D.C."/>
            <person name="Schulman A.H."/>
            <person name="Timko M.P."/>
            <person name="dePamphilis C.W."/>
            <person name="Choi D."/>
            <person name="Shirasu K."/>
        </authorList>
    </citation>
    <scope>NUCLEOTIDE SEQUENCE [LARGE SCALE GENOMIC DNA]</scope>
    <source>
        <strain evidence="8">cv. UVA1</strain>
    </source>
</reference>
<gene>
    <name evidence="7" type="ORF">STAS_33949</name>
</gene>
<dbReference type="Proteomes" id="UP000325081">
    <property type="component" value="Unassembled WGS sequence"/>
</dbReference>
<keyword evidence="3" id="KW-0732">Signal</keyword>
<dbReference type="OrthoDB" id="912312at2759"/>
<dbReference type="PRINTS" id="PR00019">
    <property type="entry name" value="LEURICHRPT"/>
</dbReference>
<keyword evidence="7" id="KW-0808">Transferase</keyword>